<name>A0A915JTX4_ROMCU</name>
<dbReference type="EC" id="2.5.1.60" evidence="8"/>
<evidence type="ECO:0000259" key="9">
    <source>
        <dbReference type="Pfam" id="PF00432"/>
    </source>
</evidence>
<sequence>MHKGGLRADKNRLDDLDLDKIVDYVMKCRNFDGGFGVRVDSESHAGQIYCCIGVLSLTGNLNRVDANQLGFWLCERQCQSGGLNGRPEKQPDVCYSWWVSASLAILGRLHWVDKDRLRRFILACQDEETGGFSDRPGDMSDPFHTIFGLAGLSLLGEDSLKKINPILCMPEDRLESRKLYAQILSSP</sequence>
<comment type="catalytic activity">
    <reaction evidence="7 8">
        <text>geranylgeranyl diphosphate + L-cysteinyl-[protein] = S-geranylgeranyl-L-cysteinyl-[protein] + diphosphate</text>
        <dbReference type="Rhea" id="RHEA:21240"/>
        <dbReference type="Rhea" id="RHEA-COMP:10131"/>
        <dbReference type="Rhea" id="RHEA-COMP:11537"/>
        <dbReference type="ChEBI" id="CHEBI:29950"/>
        <dbReference type="ChEBI" id="CHEBI:33019"/>
        <dbReference type="ChEBI" id="CHEBI:57533"/>
        <dbReference type="ChEBI" id="CHEBI:86021"/>
        <dbReference type="EC" id="2.5.1.60"/>
    </reaction>
</comment>
<dbReference type="OMA" id="WLAERIC"/>
<evidence type="ECO:0000313" key="11">
    <source>
        <dbReference type="WBParaSite" id="nRc.2.0.1.t29262-RA"/>
    </source>
</evidence>
<feature type="domain" description="Prenyltransferase alpha-alpha toroid" evidence="9">
    <location>
        <begin position="12"/>
        <end position="169"/>
    </location>
</feature>
<dbReference type="SUPFAM" id="SSF48239">
    <property type="entry name" value="Terpenoid cyclases/Protein prenyltransferases"/>
    <property type="match status" value="1"/>
</dbReference>
<dbReference type="GO" id="GO:0004663">
    <property type="term" value="F:Rab geranylgeranyltransferase activity"/>
    <property type="evidence" value="ECO:0007669"/>
    <property type="project" value="UniProtKB-UniRule"/>
</dbReference>
<dbReference type="InterPro" id="IPR026873">
    <property type="entry name" value="Ptb1"/>
</dbReference>
<evidence type="ECO:0000256" key="7">
    <source>
        <dbReference type="ARBA" id="ARBA00047658"/>
    </source>
</evidence>
<keyword evidence="6 8" id="KW-0862">Zinc</keyword>
<dbReference type="GO" id="GO:0046872">
    <property type="term" value="F:metal ion binding"/>
    <property type="evidence" value="ECO:0007669"/>
    <property type="project" value="UniProtKB-KW"/>
</dbReference>
<comment type="function">
    <text evidence="8">Catalyzes the transfer of a geranylgeranyl moiety from geranylgeranyl diphosphate to both cysteines of proteins with the C-terminal sequence -XXCC, -XCXC and -CCXX.</text>
</comment>
<dbReference type="InterPro" id="IPR001330">
    <property type="entry name" value="Prenyltrans"/>
</dbReference>
<organism evidence="10 11">
    <name type="scientific">Romanomermis culicivorax</name>
    <name type="common">Nematode worm</name>
    <dbReference type="NCBI Taxonomy" id="13658"/>
    <lineage>
        <taxon>Eukaryota</taxon>
        <taxon>Metazoa</taxon>
        <taxon>Ecdysozoa</taxon>
        <taxon>Nematoda</taxon>
        <taxon>Enoplea</taxon>
        <taxon>Dorylaimia</taxon>
        <taxon>Mermithida</taxon>
        <taxon>Mermithoidea</taxon>
        <taxon>Mermithidae</taxon>
        <taxon>Romanomermis</taxon>
    </lineage>
</organism>
<dbReference type="PANTHER" id="PTHR11774:SF11">
    <property type="entry name" value="GERANYLGERANYL TRANSFERASE TYPE-2 SUBUNIT BETA"/>
    <property type="match status" value="1"/>
</dbReference>
<keyword evidence="3 8" id="KW-0808">Transferase</keyword>
<dbReference type="Gene3D" id="1.50.10.20">
    <property type="match status" value="1"/>
</dbReference>
<keyword evidence="10" id="KW-1185">Reference proteome</keyword>
<evidence type="ECO:0000256" key="3">
    <source>
        <dbReference type="ARBA" id="ARBA00022679"/>
    </source>
</evidence>
<evidence type="ECO:0000256" key="6">
    <source>
        <dbReference type="ARBA" id="ARBA00022833"/>
    </source>
</evidence>
<accession>A0A915JTX4</accession>
<evidence type="ECO:0000313" key="10">
    <source>
        <dbReference type="Proteomes" id="UP000887565"/>
    </source>
</evidence>
<dbReference type="GO" id="GO:0005968">
    <property type="term" value="C:Rab-protein geranylgeranyltransferase complex"/>
    <property type="evidence" value="ECO:0007669"/>
    <property type="project" value="UniProtKB-UniRule"/>
</dbReference>
<keyword evidence="5" id="KW-0677">Repeat</keyword>
<dbReference type="Proteomes" id="UP000887565">
    <property type="component" value="Unplaced"/>
</dbReference>
<dbReference type="PANTHER" id="PTHR11774">
    <property type="entry name" value="GERANYLGERANYL TRANSFERASE TYPE BETA SUBUNIT"/>
    <property type="match status" value="1"/>
</dbReference>
<dbReference type="WBParaSite" id="nRc.2.0.1.t29262-RA">
    <property type="protein sequence ID" value="nRc.2.0.1.t29262-RA"/>
    <property type="gene ID" value="nRc.2.0.1.g29262"/>
</dbReference>
<keyword evidence="4 8" id="KW-0479">Metal-binding</keyword>
<reference evidence="11" key="1">
    <citation type="submission" date="2022-11" db="UniProtKB">
        <authorList>
            <consortium name="WormBaseParasite"/>
        </authorList>
    </citation>
    <scope>IDENTIFICATION</scope>
</reference>
<proteinExistence type="inferred from homology"/>
<evidence type="ECO:0000256" key="5">
    <source>
        <dbReference type="ARBA" id="ARBA00022737"/>
    </source>
</evidence>
<dbReference type="AlphaFoldDB" id="A0A915JTX4"/>
<dbReference type="Pfam" id="PF00432">
    <property type="entry name" value="Prenyltrans"/>
    <property type="match status" value="1"/>
</dbReference>
<evidence type="ECO:0000256" key="8">
    <source>
        <dbReference type="RuleBase" id="RU365076"/>
    </source>
</evidence>
<keyword evidence="2 8" id="KW-0637">Prenyltransferase</keyword>
<evidence type="ECO:0000256" key="1">
    <source>
        <dbReference type="ARBA" id="ARBA00010497"/>
    </source>
</evidence>
<protein>
    <recommendedName>
        <fullName evidence="8">Geranylgeranyl transferase type-2 subunit beta</fullName>
        <ecNumber evidence="8">2.5.1.60</ecNumber>
    </recommendedName>
</protein>
<evidence type="ECO:0000256" key="2">
    <source>
        <dbReference type="ARBA" id="ARBA00022602"/>
    </source>
</evidence>
<dbReference type="CDD" id="cd02894">
    <property type="entry name" value="GGTase-II"/>
    <property type="match status" value="1"/>
</dbReference>
<dbReference type="InterPro" id="IPR045089">
    <property type="entry name" value="PGGT1B-like"/>
</dbReference>
<comment type="similarity">
    <text evidence="1 8">Belongs to the protein prenyltransferase subunit beta family.</text>
</comment>
<evidence type="ECO:0000256" key="4">
    <source>
        <dbReference type="ARBA" id="ARBA00022723"/>
    </source>
</evidence>
<comment type="cofactor">
    <cofactor evidence="8">
        <name>Zn(2+)</name>
        <dbReference type="ChEBI" id="CHEBI:29105"/>
    </cofactor>
    <text evidence="8">Binds 1 zinc ion per subunit.</text>
</comment>
<dbReference type="InterPro" id="IPR008930">
    <property type="entry name" value="Terpenoid_cyclase/PrenylTrfase"/>
</dbReference>